<dbReference type="PANTHER" id="PTHR46122">
    <property type="entry name" value="GALACTOSE OXIDASE/KELCH REPEAT PROTEIN-RELATED"/>
    <property type="match status" value="1"/>
</dbReference>
<dbReference type="InterPro" id="IPR052439">
    <property type="entry name" value="F-box/Kelch-repeat"/>
</dbReference>
<evidence type="ECO:0000313" key="4">
    <source>
        <dbReference type="Proteomes" id="UP000239757"/>
    </source>
</evidence>
<dbReference type="InterPro" id="IPR006652">
    <property type="entry name" value="Kelch_1"/>
</dbReference>
<dbReference type="SMART" id="SM00612">
    <property type="entry name" value="Kelch"/>
    <property type="match status" value="3"/>
</dbReference>
<dbReference type="Proteomes" id="UP000239757">
    <property type="component" value="Unassembled WGS sequence"/>
</dbReference>
<dbReference type="OrthoDB" id="191037at2759"/>
<dbReference type="PANTHER" id="PTHR46122:SF5">
    <property type="entry name" value="F-BOX DOMAIN-CONTAINING PROTEIN"/>
    <property type="match status" value="1"/>
</dbReference>
<dbReference type="InterPro" id="IPR015915">
    <property type="entry name" value="Kelch-typ_b-propeller"/>
</dbReference>
<dbReference type="FunFam" id="2.120.10.80:FF:000007">
    <property type="entry name" value="F-box/kelch-repeat protein SKIP11"/>
    <property type="match status" value="1"/>
</dbReference>
<keyword evidence="2" id="KW-0677">Repeat</keyword>
<reference evidence="3 4" key="1">
    <citation type="submission" date="2015-01" db="EMBL/GenBank/DDBJ databases">
        <title>Genome of allotetraploid Gossypium barbadense reveals genomic plasticity and fiber elongation in cotton evolution.</title>
        <authorList>
            <person name="Chen X."/>
            <person name="Liu X."/>
            <person name="Zhao B."/>
            <person name="Zheng H."/>
            <person name="Hu Y."/>
            <person name="Lu G."/>
            <person name="Yang C."/>
            <person name="Chen J."/>
            <person name="Shan C."/>
            <person name="Zhang L."/>
            <person name="Zhou Y."/>
            <person name="Wang L."/>
            <person name="Guo W."/>
            <person name="Bai Y."/>
            <person name="Ruan J."/>
            <person name="Shangguan X."/>
            <person name="Mao Y."/>
            <person name="Jiang J."/>
            <person name="Zhu Y."/>
            <person name="Lei J."/>
            <person name="Kang H."/>
            <person name="Chen S."/>
            <person name="He X."/>
            <person name="Wang R."/>
            <person name="Wang Y."/>
            <person name="Chen J."/>
            <person name="Wang L."/>
            <person name="Yu S."/>
            <person name="Wang B."/>
            <person name="Wei J."/>
            <person name="Song S."/>
            <person name="Lu X."/>
            <person name="Gao Z."/>
            <person name="Gu W."/>
            <person name="Deng X."/>
            <person name="Ma D."/>
            <person name="Wang S."/>
            <person name="Liang W."/>
            <person name="Fang L."/>
            <person name="Cai C."/>
            <person name="Zhu X."/>
            <person name="Zhou B."/>
            <person name="Zhang Y."/>
            <person name="Chen Z."/>
            <person name="Xu S."/>
            <person name="Zhu R."/>
            <person name="Wang S."/>
            <person name="Zhang T."/>
            <person name="Zhao G."/>
        </authorList>
    </citation>
    <scope>NUCLEOTIDE SEQUENCE [LARGE SCALE GENOMIC DNA]</scope>
    <source>
        <strain evidence="4">cv. Xinhai21</strain>
        <tissue evidence="3">Leaf</tissue>
    </source>
</reference>
<sequence length="436" mass="49073">MAADSFLMPPCRKIRICKAKREPNLNHSDSSSGVEPQDADYPYVPQLCDELENLILARFPRSEYWKLYLLNKHFLQILKSGELFKIRRQIGFKESSIFMSASGCNSWWAFDRLFKCCRKLPELPSRDVCFIGGDKESLCAGSHLIVSGREITDGNVVWRFELETSKWIKGPFMIDPRCLFASATCGTFGFVAGGIGMGLIGTNVLNSAEKYNPETKSWESLPCMHKQRKLCSGCFMDNKFYVIGGKDENNNELTCGEAYNQDKNTWELIPDMLKDDDNQVATQQSPPLLAVVNNELYSLKTSSNELRVYIKNSNTWKKLGAVPVRADLHKGWGVAFKSLGNELLVIGFSSSISSGNDNGKGMTIYTCKPEPESKELQWRVRGVSCKKLVCLCHVIKTPHANLRMVELKVLPLPFLTIQPICTAKSQAADEYHKYEG</sequence>
<protein>
    <recommendedName>
        <fullName evidence="5">F-box domain-containing protein</fullName>
    </recommendedName>
</protein>
<organism evidence="3 4">
    <name type="scientific">Gossypium barbadense</name>
    <name type="common">Sea Island cotton</name>
    <name type="synonym">Hibiscus barbadensis</name>
    <dbReference type="NCBI Taxonomy" id="3634"/>
    <lineage>
        <taxon>Eukaryota</taxon>
        <taxon>Viridiplantae</taxon>
        <taxon>Streptophyta</taxon>
        <taxon>Embryophyta</taxon>
        <taxon>Tracheophyta</taxon>
        <taxon>Spermatophyta</taxon>
        <taxon>Magnoliopsida</taxon>
        <taxon>eudicotyledons</taxon>
        <taxon>Gunneridae</taxon>
        <taxon>Pentapetalae</taxon>
        <taxon>rosids</taxon>
        <taxon>malvids</taxon>
        <taxon>Malvales</taxon>
        <taxon>Malvaceae</taxon>
        <taxon>Malvoideae</taxon>
        <taxon>Gossypium</taxon>
    </lineage>
</organism>
<dbReference type="SUPFAM" id="SSF117281">
    <property type="entry name" value="Kelch motif"/>
    <property type="match status" value="1"/>
</dbReference>
<gene>
    <name evidence="3" type="ORF">GOBAR_AA04099</name>
</gene>
<evidence type="ECO:0008006" key="5">
    <source>
        <dbReference type="Google" id="ProtNLM"/>
    </source>
</evidence>
<name>A0A2P5QFP0_GOSBA</name>
<evidence type="ECO:0000256" key="1">
    <source>
        <dbReference type="ARBA" id="ARBA00022441"/>
    </source>
</evidence>
<dbReference type="Gene3D" id="2.120.10.80">
    <property type="entry name" value="Kelch-type beta propeller"/>
    <property type="match status" value="1"/>
</dbReference>
<keyword evidence="1" id="KW-0880">Kelch repeat</keyword>
<dbReference type="EMBL" id="KZ663025">
    <property type="protein sequence ID" value="PPS16505.1"/>
    <property type="molecule type" value="Genomic_DNA"/>
</dbReference>
<dbReference type="GO" id="GO:0005829">
    <property type="term" value="C:cytosol"/>
    <property type="evidence" value="ECO:0007669"/>
    <property type="project" value="TreeGrafter"/>
</dbReference>
<dbReference type="GO" id="GO:0005634">
    <property type="term" value="C:nucleus"/>
    <property type="evidence" value="ECO:0007669"/>
    <property type="project" value="UniProtKB-ARBA"/>
</dbReference>
<dbReference type="Pfam" id="PF01344">
    <property type="entry name" value="Kelch_1"/>
    <property type="match status" value="2"/>
</dbReference>
<accession>A0A2P5QFP0</accession>
<dbReference type="AlphaFoldDB" id="A0A2P5QFP0"/>
<proteinExistence type="predicted"/>
<evidence type="ECO:0000256" key="2">
    <source>
        <dbReference type="ARBA" id="ARBA00022737"/>
    </source>
</evidence>
<evidence type="ECO:0000313" key="3">
    <source>
        <dbReference type="EMBL" id="PPS16505.1"/>
    </source>
</evidence>